<accession>A0AA36GVI1</accession>
<gene>
    <name evidence="1" type="ORF">CYNAS_LOCUS10857</name>
</gene>
<keyword evidence="2" id="KW-1185">Reference proteome</keyword>
<sequence>MNICQVNFNKSTSSLGAEAEGLKTSLKHVRSSHYLTPQFLVLSLLSDLKCDNASIDTPATKLFEKISVSFCVPEQSPLSLGIS</sequence>
<comment type="caution">
    <text evidence="1">The sequence shown here is derived from an EMBL/GenBank/DDBJ whole genome shotgun (WGS) entry which is preliminary data.</text>
</comment>
<evidence type="ECO:0000313" key="2">
    <source>
        <dbReference type="Proteomes" id="UP001176961"/>
    </source>
</evidence>
<dbReference type="Proteomes" id="UP001176961">
    <property type="component" value="Unassembled WGS sequence"/>
</dbReference>
<reference evidence="1" key="1">
    <citation type="submission" date="2023-07" db="EMBL/GenBank/DDBJ databases">
        <authorList>
            <consortium name="CYATHOMIX"/>
        </authorList>
    </citation>
    <scope>NUCLEOTIDE SEQUENCE</scope>
    <source>
        <strain evidence="1">N/A</strain>
    </source>
</reference>
<proteinExistence type="predicted"/>
<name>A0AA36GVI1_CYLNA</name>
<protein>
    <submittedName>
        <fullName evidence="1">Uncharacterized protein</fullName>
    </submittedName>
</protein>
<organism evidence="1 2">
    <name type="scientific">Cylicocyclus nassatus</name>
    <name type="common">Nematode worm</name>
    <dbReference type="NCBI Taxonomy" id="53992"/>
    <lineage>
        <taxon>Eukaryota</taxon>
        <taxon>Metazoa</taxon>
        <taxon>Ecdysozoa</taxon>
        <taxon>Nematoda</taxon>
        <taxon>Chromadorea</taxon>
        <taxon>Rhabditida</taxon>
        <taxon>Rhabditina</taxon>
        <taxon>Rhabditomorpha</taxon>
        <taxon>Strongyloidea</taxon>
        <taxon>Strongylidae</taxon>
        <taxon>Cylicocyclus</taxon>
    </lineage>
</organism>
<dbReference type="AlphaFoldDB" id="A0AA36GVI1"/>
<dbReference type="EMBL" id="CATQJL010000223">
    <property type="protein sequence ID" value="CAJ0598874.1"/>
    <property type="molecule type" value="Genomic_DNA"/>
</dbReference>
<evidence type="ECO:0000313" key="1">
    <source>
        <dbReference type="EMBL" id="CAJ0598874.1"/>
    </source>
</evidence>